<accession>A0A1H3FXC8</accession>
<protein>
    <submittedName>
        <fullName evidence="5">Xylulokinase</fullName>
    </submittedName>
</protein>
<comment type="similarity">
    <text evidence="1">Belongs to the FGGY kinase family.</text>
</comment>
<keyword evidence="6" id="KW-1185">Reference proteome</keyword>
<keyword evidence="3 5" id="KW-0418">Kinase</keyword>
<dbReference type="RefSeq" id="WP_245729965.1">
    <property type="nucleotide sequence ID" value="NZ_FNNJ01000012.1"/>
</dbReference>
<evidence type="ECO:0000256" key="2">
    <source>
        <dbReference type="ARBA" id="ARBA00022679"/>
    </source>
</evidence>
<dbReference type="Pfam" id="PF00370">
    <property type="entry name" value="FGGY_N"/>
    <property type="match status" value="1"/>
</dbReference>
<gene>
    <name evidence="5" type="ORF">SAMN05444411_11270</name>
</gene>
<evidence type="ECO:0000256" key="1">
    <source>
        <dbReference type="ARBA" id="ARBA00009156"/>
    </source>
</evidence>
<feature type="domain" description="Carbohydrate kinase FGGY N-terminal" evidence="4">
    <location>
        <begin position="2"/>
        <end position="174"/>
    </location>
</feature>
<dbReference type="PANTHER" id="PTHR43095:SF5">
    <property type="entry name" value="XYLULOSE KINASE"/>
    <property type="match status" value="1"/>
</dbReference>
<evidence type="ECO:0000256" key="3">
    <source>
        <dbReference type="ARBA" id="ARBA00022777"/>
    </source>
</evidence>
<organism evidence="5 6">
    <name type="scientific">Lutibacter oricola</name>
    <dbReference type="NCBI Taxonomy" id="762486"/>
    <lineage>
        <taxon>Bacteria</taxon>
        <taxon>Pseudomonadati</taxon>
        <taxon>Bacteroidota</taxon>
        <taxon>Flavobacteriia</taxon>
        <taxon>Flavobacteriales</taxon>
        <taxon>Flavobacteriaceae</taxon>
        <taxon>Lutibacter</taxon>
    </lineage>
</organism>
<sequence length="175" mass="19108">MYYIGFDLGSSSVKAALIDSLTGKSVGITQYPETEMAIEAEQPGWAEQDPNLWWQNIGKVTQKLLAQTGVSSNSIKGIGIAYQMHGMVVVDKNQEVLRPSIIWCDSRAVAIGNEAFIGVGEDKCVSNLLNSPGNFTLSKLKWVKENEPEIFEKVDKLLLPGDFIALKLTGEATTT</sequence>
<dbReference type="InterPro" id="IPR043129">
    <property type="entry name" value="ATPase_NBD"/>
</dbReference>
<dbReference type="GO" id="GO:0016301">
    <property type="term" value="F:kinase activity"/>
    <property type="evidence" value="ECO:0007669"/>
    <property type="project" value="UniProtKB-KW"/>
</dbReference>
<dbReference type="PANTHER" id="PTHR43095">
    <property type="entry name" value="SUGAR KINASE"/>
    <property type="match status" value="1"/>
</dbReference>
<evidence type="ECO:0000313" key="5">
    <source>
        <dbReference type="EMBL" id="SDX95028.1"/>
    </source>
</evidence>
<evidence type="ECO:0000313" key="6">
    <source>
        <dbReference type="Proteomes" id="UP000199595"/>
    </source>
</evidence>
<dbReference type="Proteomes" id="UP000199595">
    <property type="component" value="Unassembled WGS sequence"/>
</dbReference>
<dbReference type="STRING" id="762486.SAMN05444411_11270"/>
<evidence type="ECO:0000259" key="4">
    <source>
        <dbReference type="Pfam" id="PF00370"/>
    </source>
</evidence>
<keyword evidence="2" id="KW-0808">Transferase</keyword>
<dbReference type="InterPro" id="IPR018484">
    <property type="entry name" value="FGGY_N"/>
</dbReference>
<dbReference type="GO" id="GO:0005975">
    <property type="term" value="P:carbohydrate metabolic process"/>
    <property type="evidence" value="ECO:0007669"/>
    <property type="project" value="InterPro"/>
</dbReference>
<dbReference type="AlphaFoldDB" id="A0A1H3FXC8"/>
<dbReference type="SUPFAM" id="SSF53067">
    <property type="entry name" value="Actin-like ATPase domain"/>
    <property type="match status" value="1"/>
</dbReference>
<dbReference type="Gene3D" id="3.30.420.40">
    <property type="match status" value="1"/>
</dbReference>
<dbReference type="InterPro" id="IPR050406">
    <property type="entry name" value="FGGY_Carb_Kinase"/>
</dbReference>
<reference evidence="5 6" key="1">
    <citation type="submission" date="2016-10" db="EMBL/GenBank/DDBJ databases">
        <authorList>
            <person name="de Groot N.N."/>
        </authorList>
    </citation>
    <scope>NUCLEOTIDE SEQUENCE [LARGE SCALE GENOMIC DNA]</scope>
    <source>
        <strain evidence="5 6">DSM 24956</strain>
    </source>
</reference>
<name>A0A1H3FXC8_9FLAO</name>
<feature type="non-terminal residue" evidence="5">
    <location>
        <position position="175"/>
    </location>
</feature>
<dbReference type="EMBL" id="FNNJ01000012">
    <property type="protein sequence ID" value="SDX95028.1"/>
    <property type="molecule type" value="Genomic_DNA"/>
</dbReference>
<proteinExistence type="inferred from homology"/>